<organism evidence="1 2">
    <name type="scientific">Flemingia macrophylla</name>
    <dbReference type="NCBI Taxonomy" id="520843"/>
    <lineage>
        <taxon>Eukaryota</taxon>
        <taxon>Viridiplantae</taxon>
        <taxon>Streptophyta</taxon>
        <taxon>Embryophyta</taxon>
        <taxon>Tracheophyta</taxon>
        <taxon>Spermatophyta</taxon>
        <taxon>Magnoliopsida</taxon>
        <taxon>eudicotyledons</taxon>
        <taxon>Gunneridae</taxon>
        <taxon>Pentapetalae</taxon>
        <taxon>rosids</taxon>
        <taxon>fabids</taxon>
        <taxon>Fabales</taxon>
        <taxon>Fabaceae</taxon>
        <taxon>Papilionoideae</taxon>
        <taxon>50 kb inversion clade</taxon>
        <taxon>NPAAA clade</taxon>
        <taxon>indigoferoid/millettioid clade</taxon>
        <taxon>Phaseoleae</taxon>
        <taxon>Flemingia</taxon>
    </lineage>
</organism>
<evidence type="ECO:0000313" key="1">
    <source>
        <dbReference type="EMBL" id="KAL2342065.1"/>
    </source>
</evidence>
<proteinExistence type="predicted"/>
<keyword evidence="2" id="KW-1185">Reference proteome</keyword>
<protein>
    <submittedName>
        <fullName evidence="1">Uncharacterized protein</fullName>
    </submittedName>
</protein>
<reference evidence="1 2" key="1">
    <citation type="submission" date="2024-08" db="EMBL/GenBank/DDBJ databases">
        <title>Insights into the chromosomal genome structure of Flemingia macrophylla.</title>
        <authorList>
            <person name="Ding Y."/>
            <person name="Zhao Y."/>
            <person name="Bi W."/>
            <person name="Wu M."/>
            <person name="Zhao G."/>
            <person name="Gong Y."/>
            <person name="Li W."/>
            <person name="Zhang P."/>
        </authorList>
    </citation>
    <scope>NUCLEOTIDE SEQUENCE [LARGE SCALE GENOMIC DNA]</scope>
    <source>
        <strain evidence="1">DYQJB</strain>
        <tissue evidence="1">Leaf</tissue>
    </source>
</reference>
<comment type="caution">
    <text evidence="1">The sequence shown here is derived from an EMBL/GenBank/DDBJ whole genome shotgun (WGS) entry which is preliminary data.</text>
</comment>
<dbReference type="EMBL" id="JBGMDY010000003">
    <property type="protein sequence ID" value="KAL2342065.1"/>
    <property type="molecule type" value="Genomic_DNA"/>
</dbReference>
<gene>
    <name evidence="1" type="ORF">Fmac_010005</name>
</gene>
<sequence>MDKSDTAMKKDKRSTPKEANFKGDIRCLELTKFKGIRGNKTMNSAWVFFIVHLRCRIHLKNGV</sequence>
<name>A0ABD1N4E9_9FABA</name>
<dbReference type="AlphaFoldDB" id="A0ABD1N4E9"/>
<dbReference type="Proteomes" id="UP001603857">
    <property type="component" value="Unassembled WGS sequence"/>
</dbReference>
<accession>A0ABD1N4E9</accession>
<evidence type="ECO:0000313" key="2">
    <source>
        <dbReference type="Proteomes" id="UP001603857"/>
    </source>
</evidence>